<dbReference type="GO" id="GO:0034039">
    <property type="term" value="F:8-oxo-7,8-dihydroguanine DNA N-glycosylase activity"/>
    <property type="evidence" value="ECO:0007669"/>
    <property type="project" value="TreeGrafter"/>
</dbReference>
<dbReference type="GO" id="GO:0035485">
    <property type="term" value="F:adenine/guanine mispair binding"/>
    <property type="evidence" value="ECO:0007669"/>
    <property type="project" value="TreeGrafter"/>
</dbReference>
<dbReference type="Pfam" id="PF00730">
    <property type="entry name" value="HhH-GPD"/>
    <property type="match status" value="1"/>
</dbReference>
<dbReference type="InterPro" id="IPR015797">
    <property type="entry name" value="NUDIX_hydrolase-like_dom_sf"/>
</dbReference>
<dbReference type="GO" id="GO:0032357">
    <property type="term" value="F:oxidized purine DNA binding"/>
    <property type="evidence" value="ECO:0007669"/>
    <property type="project" value="TreeGrafter"/>
</dbReference>
<proteinExistence type="inferred from homology"/>
<dbReference type="InterPro" id="IPR003265">
    <property type="entry name" value="HhH-GPD_domain"/>
</dbReference>
<reference evidence="16 17" key="1">
    <citation type="submission" date="2018-11" db="EMBL/GenBank/DDBJ databases">
        <authorList>
            <person name="Na S.W."/>
            <person name="Baik M."/>
        </authorList>
    </citation>
    <scope>NUCLEOTIDE SEQUENCE [LARGE SCALE GENOMIC DNA]</scope>
    <source>
        <strain evidence="16 17">E39</strain>
    </source>
</reference>
<evidence type="ECO:0000256" key="1">
    <source>
        <dbReference type="ARBA" id="ARBA00000843"/>
    </source>
</evidence>
<dbReference type="GO" id="GO:0046872">
    <property type="term" value="F:metal ion binding"/>
    <property type="evidence" value="ECO:0007669"/>
    <property type="project" value="UniProtKB-UniRule"/>
</dbReference>
<dbReference type="FunFam" id="1.10.340.30:FF:000002">
    <property type="entry name" value="Adenine DNA glycosylase"/>
    <property type="match status" value="1"/>
</dbReference>
<comment type="similarity">
    <text evidence="3 14">Belongs to the Nth/MutY family.</text>
</comment>
<dbReference type="GO" id="GO:0006298">
    <property type="term" value="P:mismatch repair"/>
    <property type="evidence" value="ECO:0007669"/>
    <property type="project" value="TreeGrafter"/>
</dbReference>
<dbReference type="NCBIfam" id="TIGR01084">
    <property type="entry name" value="mutY"/>
    <property type="match status" value="1"/>
</dbReference>
<comment type="function">
    <text evidence="2">Adenine glycosylase active on G-A mispairs. MutY also corrects error-prone DNA synthesis past GO lesions which are due to the oxidatively damaged form of guanine: 7,8-dihydro-8-oxoguanine (8-oxo-dGTP).</text>
</comment>
<evidence type="ECO:0000256" key="8">
    <source>
        <dbReference type="ARBA" id="ARBA00022763"/>
    </source>
</evidence>
<dbReference type="Gene3D" id="3.90.79.10">
    <property type="entry name" value="Nucleoside Triphosphate Pyrophosphohydrolase"/>
    <property type="match status" value="1"/>
</dbReference>
<evidence type="ECO:0000259" key="15">
    <source>
        <dbReference type="SMART" id="SM00478"/>
    </source>
</evidence>
<keyword evidence="13 14" id="KW-0326">Glycosidase</keyword>
<dbReference type="InterPro" id="IPR011257">
    <property type="entry name" value="DNA_glycosylase"/>
</dbReference>
<evidence type="ECO:0000256" key="5">
    <source>
        <dbReference type="ARBA" id="ARBA00022023"/>
    </source>
</evidence>
<dbReference type="OrthoDB" id="9802365at2"/>
<keyword evidence="11" id="KW-0411">Iron-sulfur</keyword>
<organism evidence="16 17">
    <name type="scientific">Pseudoprevotella muciniphila</name>
    <dbReference type="NCBI Taxonomy" id="2133944"/>
    <lineage>
        <taxon>Bacteria</taxon>
        <taxon>Pseudomonadati</taxon>
        <taxon>Bacteroidota</taxon>
        <taxon>Bacteroidia</taxon>
        <taxon>Bacteroidales</taxon>
        <taxon>Prevotellaceae</taxon>
        <taxon>Pseudoprevotella</taxon>
    </lineage>
</organism>
<keyword evidence="9" id="KW-0378">Hydrolase</keyword>
<dbReference type="InterPro" id="IPR044298">
    <property type="entry name" value="MIG/MutY"/>
</dbReference>
<dbReference type="EMBL" id="CP033459">
    <property type="protein sequence ID" value="QFQ11983.1"/>
    <property type="molecule type" value="Genomic_DNA"/>
</dbReference>
<comment type="catalytic activity">
    <reaction evidence="1 14">
        <text>Hydrolyzes free adenine bases from 7,8-dihydro-8-oxoguanine:adenine mismatched double-stranded DNA, leaving an apurinic site.</text>
        <dbReference type="EC" id="3.2.2.31"/>
    </reaction>
</comment>
<dbReference type="GO" id="GO:0006284">
    <property type="term" value="P:base-excision repair"/>
    <property type="evidence" value="ECO:0007669"/>
    <property type="project" value="UniProtKB-UniRule"/>
</dbReference>
<evidence type="ECO:0000256" key="11">
    <source>
        <dbReference type="ARBA" id="ARBA00023014"/>
    </source>
</evidence>
<dbReference type="SUPFAM" id="SSF48150">
    <property type="entry name" value="DNA-glycosylase"/>
    <property type="match status" value="1"/>
</dbReference>
<evidence type="ECO:0000256" key="9">
    <source>
        <dbReference type="ARBA" id="ARBA00022801"/>
    </source>
</evidence>
<evidence type="ECO:0000256" key="6">
    <source>
        <dbReference type="ARBA" id="ARBA00022485"/>
    </source>
</evidence>
<evidence type="ECO:0000256" key="14">
    <source>
        <dbReference type="RuleBase" id="RU365096"/>
    </source>
</evidence>
<dbReference type="CDD" id="cd00056">
    <property type="entry name" value="ENDO3c"/>
    <property type="match status" value="1"/>
</dbReference>
<dbReference type="SUPFAM" id="SSF55811">
    <property type="entry name" value="Nudix"/>
    <property type="match status" value="1"/>
</dbReference>
<dbReference type="InterPro" id="IPR005760">
    <property type="entry name" value="A/G_AdeGlyc_MutY"/>
</dbReference>
<dbReference type="Proteomes" id="UP000249375">
    <property type="component" value="Chromosome"/>
</dbReference>
<keyword evidence="6" id="KW-0004">4Fe-4S</keyword>
<dbReference type="Gene3D" id="1.10.340.30">
    <property type="entry name" value="Hypothetical protein, domain 2"/>
    <property type="match status" value="1"/>
</dbReference>
<dbReference type="InterPro" id="IPR029119">
    <property type="entry name" value="MutY_C"/>
</dbReference>
<dbReference type="SMART" id="SM00478">
    <property type="entry name" value="ENDO3c"/>
    <property type="match status" value="1"/>
</dbReference>
<dbReference type="GO" id="GO:0000701">
    <property type="term" value="F:purine-specific mismatch base pair DNA N-glycosylase activity"/>
    <property type="evidence" value="ECO:0007669"/>
    <property type="project" value="UniProtKB-EC"/>
</dbReference>
<evidence type="ECO:0000256" key="3">
    <source>
        <dbReference type="ARBA" id="ARBA00008343"/>
    </source>
</evidence>
<keyword evidence="12" id="KW-0234">DNA repair</keyword>
<dbReference type="EC" id="3.2.2.31" evidence="4 14"/>
<evidence type="ECO:0000256" key="13">
    <source>
        <dbReference type="ARBA" id="ARBA00023295"/>
    </source>
</evidence>
<evidence type="ECO:0000313" key="17">
    <source>
        <dbReference type="Proteomes" id="UP000249375"/>
    </source>
</evidence>
<dbReference type="Gene3D" id="1.10.1670.10">
    <property type="entry name" value="Helix-hairpin-Helix base-excision DNA repair enzymes (C-terminal)"/>
    <property type="match status" value="1"/>
</dbReference>
<dbReference type="AlphaFoldDB" id="A0A5P8E4P8"/>
<evidence type="ECO:0000313" key="16">
    <source>
        <dbReference type="EMBL" id="QFQ11983.1"/>
    </source>
</evidence>
<feature type="domain" description="HhH-GPD" evidence="15">
    <location>
        <begin position="44"/>
        <end position="193"/>
    </location>
</feature>
<keyword evidence="8 14" id="KW-0227">DNA damage</keyword>
<comment type="cofactor">
    <cofactor evidence="14">
        <name>[4Fe-4S] cluster</name>
        <dbReference type="ChEBI" id="CHEBI:49883"/>
    </cofactor>
    <text evidence="14">Binds 1 [4Fe-4S] cluster.</text>
</comment>
<dbReference type="InterPro" id="IPR023170">
    <property type="entry name" value="HhH_base_excis_C"/>
</dbReference>
<name>A0A5P8E4P8_9BACT</name>
<dbReference type="RefSeq" id="WP_111898944.1">
    <property type="nucleotide sequence ID" value="NZ_CP033459.1"/>
</dbReference>
<dbReference type="KEGG" id="alq:C7Y71_002485"/>
<gene>
    <name evidence="16" type="primary">mutY</name>
    <name evidence="16" type="ORF">C7Y71_002485</name>
</gene>
<evidence type="ECO:0000256" key="7">
    <source>
        <dbReference type="ARBA" id="ARBA00022723"/>
    </source>
</evidence>
<evidence type="ECO:0000256" key="2">
    <source>
        <dbReference type="ARBA" id="ARBA00002933"/>
    </source>
</evidence>
<dbReference type="PANTHER" id="PTHR42944:SF1">
    <property type="entry name" value="ADENINE DNA GLYCOSYLASE"/>
    <property type="match status" value="1"/>
</dbReference>
<evidence type="ECO:0000256" key="4">
    <source>
        <dbReference type="ARBA" id="ARBA00012045"/>
    </source>
</evidence>
<keyword evidence="7" id="KW-0479">Metal-binding</keyword>
<dbReference type="PANTHER" id="PTHR42944">
    <property type="entry name" value="ADENINE DNA GLYCOSYLASE"/>
    <property type="match status" value="1"/>
</dbReference>
<evidence type="ECO:0000256" key="10">
    <source>
        <dbReference type="ARBA" id="ARBA00023004"/>
    </source>
</evidence>
<dbReference type="CDD" id="cd03431">
    <property type="entry name" value="NUDIX_DNA_Glycosylase_C-MutY"/>
    <property type="match status" value="1"/>
</dbReference>
<sequence length="355" mass="41187">MNEKHNNGDLFFAKTIEEWYDKNRRELPWRDITDPYRIWISEIILQQTQVAQGYDYFLRFIRRFPTVETLSSANLDEVLQLWQGLGYYSRARNLHQAARQIVNLGGFPKDYKNIRALKGVGDYTAAAISSFAYGLPYATVDGNVYRVLARVFAIDTPIDTTAGKKQFAQLAQQLLDKKRPALYNQALMDFGALQCRPKSPDCTKCPLIAKCAAFASKCVDTLPVKQKRTKVKDRHLVYLYVRSKGKILLRQRQQGDIWQGLYEPFLMEYEQPAALHDVANDKRTVWLGEKAVFRNILSRYTHMLTHQRLNVEAYLVSIDEPKLTPDGYCWVDEANRDEYPVSRLVEIIFERINNN</sequence>
<dbReference type="GO" id="GO:0051539">
    <property type="term" value="F:4 iron, 4 sulfur cluster binding"/>
    <property type="evidence" value="ECO:0007669"/>
    <property type="project" value="UniProtKB-UniRule"/>
</dbReference>
<evidence type="ECO:0000256" key="12">
    <source>
        <dbReference type="ARBA" id="ARBA00023204"/>
    </source>
</evidence>
<accession>A0A5P8E4P8</accession>
<keyword evidence="10 14" id="KW-0408">Iron</keyword>
<dbReference type="Pfam" id="PF14815">
    <property type="entry name" value="NUDIX_4"/>
    <property type="match status" value="1"/>
</dbReference>
<protein>
    <recommendedName>
        <fullName evidence="5 14">Adenine DNA glycosylase</fullName>
        <ecNumber evidence="4 14">3.2.2.31</ecNumber>
    </recommendedName>
</protein>
<keyword evidence="17" id="KW-1185">Reference proteome</keyword>